<name>A0A0G1ISW3_9BACT</name>
<evidence type="ECO:0000313" key="2">
    <source>
        <dbReference type="EMBL" id="KKT62210.1"/>
    </source>
</evidence>
<dbReference type="Proteomes" id="UP000034652">
    <property type="component" value="Unassembled WGS sequence"/>
</dbReference>
<evidence type="ECO:0000313" key="3">
    <source>
        <dbReference type="Proteomes" id="UP000034652"/>
    </source>
</evidence>
<keyword evidence="1" id="KW-1133">Transmembrane helix</keyword>
<protein>
    <recommendedName>
        <fullName evidence="4">DUF916 domain-containing protein</fullName>
    </recommendedName>
</protein>
<reference evidence="2 3" key="1">
    <citation type="journal article" date="2015" name="Nature">
        <title>rRNA introns, odd ribosomes, and small enigmatic genomes across a large radiation of phyla.</title>
        <authorList>
            <person name="Brown C.T."/>
            <person name="Hug L.A."/>
            <person name="Thomas B.C."/>
            <person name="Sharon I."/>
            <person name="Castelle C.J."/>
            <person name="Singh A."/>
            <person name="Wilkins M.J."/>
            <person name="Williams K.H."/>
            <person name="Banfield J.F."/>
        </authorList>
    </citation>
    <scope>NUCLEOTIDE SEQUENCE [LARGE SCALE GENOMIC DNA]</scope>
</reference>
<feature type="transmembrane region" description="Helical" evidence="1">
    <location>
        <begin position="283"/>
        <end position="301"/>
    </location>
</feature>
<keyword evidence="1" id="KW-0812">Transmembrane</keyword>
<organism evidence="2 3">
    <name type="scientific">Candidatus Giovannonibacteria bacterium GW2011_GWA1_44_29</name>
    <dbReference type="NCBI Taxonomy" id="1618646"/>
    <lineage>
        <taxon>Bacteria</taxon>
        <taxon>Candidatus Giovannoniibacteriota</taxon>
    </lineage>
</organism>
<dbReference type="STRING" id="1618646.UW57_C0020G0004"/>
<keyword evidence="1" id="KW-0472">Membrane</keyword>
<evidence type="ECO:0000256" key="1">
    <source>
        <dbReference type="SAM" id="Phobius"/>
    </source>
</evidence>
<evidence type="ECO:0008006" key="4">
    <source>
        <dbReference type="Google" id="ProtNLM"/>
    </source>
</evidence>
<comment type="caution">
    <text evidence="2">The sequence shown here is derived from an EMBL/GenBank/DDBJ whole genome shotgun (WGS) entry which is preliminary data.</text>
</comment>
<accession>A0A0G1ISW3</accession>
<dbReference type="EMBL" id="LCIV01000020">
    <property type="protein sequence ID" value="KKT62210.1"/>
    <property type="molecule type" value="Genomic_DNA"/>
</dbReference>
<gene>
    <name evidence="2" type="ORF">UW57_C0020G0004</name>
</gene>
<dbReference type="AlphaFoldDB" id="A0A0G1ISW3"/>
<sequence>MIMISKRLILSCGLAGFFILGLSFVGAASLILPNKPGTFAVMPARKELLLSAGQSQTIYLRVVNYLGRETTFSIGLNDLSAQTYGREGYVVATATARYSLSDIVSLDREEFLLKNGEEIEVPIRIGIPADWPPSSVAGLINLGPGLTKTSSANAQIKTSAGVLLLVRIKGQAVEKGQVEKFGLISGRLVMAGQPLKFQVAYKNSGNVYLNPYGLVTLKSGWGRPIATYHLDPWFVLPQSIRLREIDFKPHYWPSLYRAELDLNLGYNNQVISQSFYFLLIPNYWQWLVIILVIILLLRLGLRKRRHE</sequence>
<proteinExistence type="predicted"/>